<dbReference type="InterPro" id="IPR036291">
    <property type="entry name" value="NAD(P)-bd_dom_sf"/>
</dbReference>
<reference evidence="4 5" key="1">
    <citation type="submission" date="2016-10" db="EMBL/GenBank/DDBJ databases">
        <authorList>
            <person name="de Groot N.N."/>
        </authorList>
    </citation>
    <scope>NUCLEOTIDE SEQUENCE [LARGE SCALE GENOMIC DNA]</scope>
    <source>
        <strain evidence="4 5">DSM 17890</strain>
    </source>
</reference>
<dbReference type="PRINTS" id="PR00080">
    <property type="entry name" value="SDRFAMILY"/>
</dbReference>
<protein>
    <submittedName>
        <fullName evidence="4">3-oxoacyl-[acyl-carrier protein] reductase</fullName>
    </submittedName>
</protein>
<keyword evidence="2" id="KW-0560">Oxidoreductase</keyword>
<evidence type="ECO:0000256" key="2">
    <source>
        <dbReference type="ARBA" id="ARBA00023002"/>
    </source>
</evidence>
<dbReference type="PRINTS" id="PR00081">
    <property type="entry name" value="GDHRDH"/>
</dbReference>
<comment type="similarity">
    <text evidence="1">Belongs to the short-chain dehydrogenases/reductases (SDR) family.</text>
</comment>
<dbReference type="SUPFAM" id="SSF51735">
    <property type="entry name" value="NAD(P)-binding Rossmann-fold domains"/>
    <property type="match status" value="1"/>
</dbReference>
<dbReference type="FunFam" id="3.40.50.720:FF:000084">
    <property type="entry name" value="Short-chain dehydrogenase reductase"/>
    <property type="match status" value="1"/>
</dbReference>
<dbReference type="NCBIfam" id="NF005559">
    <property type="entry name" value="PRK07231.1"/>
    <property type="match status" value="1"/>
</dbReference>
<accession>A0A1H3DP94</accession>
<keyword evidence="5" id="KW-1185">Reference proteome</keyword>
<evidence type="ECO:0000313" key="5">
    <source>
        <dbReference type="Proteomes" id="UP000199118"/>
    </source>
</evidence>
<evidence type="ECO:0000313" key="4">
    <source>
        <dbReference type="EMBL" id="SDX68236.1"/>
    </source>
</evidence>
<dbReference type="AlphaFoldDB" id="A0A1H3DP94"/>
<feature type="domain" description="Ketoreductase" evidence="3">
    <location>
        <begin position="11"/>
        <end position="193"/>
    </location>
</feature>
<dbReference type="InterPro" id="IPR002347">
    <property type="entry name" value="SDR_fam"/>
</dbReference>
<dbReference type="Proteomes" id="UP000199118">
    <property type="component" value="Unassembled WGS sequence"/>
</dbReference>
<organism evidence="4 5">
    <name type="scientific">Albimonas donghaensis</name>
    <dbReference type="NCBI Taxonomy" id="356660"/>
    <lineage>
        <taxon>Bacteria</taxon>
        <taxon>Pseudomonadati</taxon>
        <taxon>Pseudomonadota</taxon>
        <taxon>Alphaproteobacteria</taxon>
        <taxon>Rhodobacterales</taxon>
        <taxon>Paracoccaceae</taxon>
        <taxon>Albimonas</taxon>
    </lineage>
</organism>
<evidence type="ECO:0000256" key="1">
    <source>
        <dbReference type="ARBA" id="ARBA00006484"/>
    </source>
</evidence>
<dbReference type="PANTHER" id="PTHR43639">
    <property type="entry name" value="OXIDOREDUCTASE, SHORT-CHAIN DEHYDROGENASE/REDUCTASE FAMILY (AFU_ORTHOLOGUE AFUA_5G02870)"/>
    <property type="match status" value="1"/>
</dbReference>
<gene>
    <name evidence="4" type="ORF">SAMN05444336_10892</name>
</gene>
<dbReference type="Pfam" id="PF13561">
    <property type="entry name" value="adh_short_C2"/>
    <property type="match status" value="1"/>
</dbReference>
<evidence type="ECO:0000259" key="3">
    <source>
        <dbReference type="SMART" id="SM00822"/>
    </source>
</evidence>
<dbReference type="SMART" id="SM00822">
    <property type="entry name" value="PKS_KR"/>
    <property type="match status" value="1"/>
</dbReference>
<dbReference type="EMBL" id="FNMZ01000008">
    <property type="protein sequence ID" value="SDX68236.1"/>
    <property type="molecule type" value="Genomic_DNA"/>
</dbReference>
<sequence length="252" mass="25846">MREQDMRLSGKAAIVTGGGRDIGRACALALAADGADVAINYHSSAEGAEATVEAIKAAGGRAFAMRGDLTRPEDAQALADATAEAFGGVHVLVNNTGGLIARKTIAEMEPEHWNAVLALNVTSAFLMIRACLRHMTSGAIVNIASQAGRDGGGGGAVAYGASKGAVMTMTRGLAKELGPDIRVNALCPGMIDTDFHNTFTPDEVRAKVAGATPMRREGTSEDVARLVAFLAGPDAAFMTGTNVDINGGTLFS</sequence>
<dbReference type="Gene3D" id="3.40.50.720">
    <property type="entry name" value="NAD(P)-binding Rossmann-like Domain"/>
    <property type="match status" value="1"/>
</dbReference>
<dbReference type="InterPro" id="IPR057326">
    <property type="entry name" value="KR_dom"/>
</dbReference>
<proteinExistence type="inferred from homology"/>
<dbReference type="STRING" id="356660.SAMN05444336_10892"/>
<name>A0A1H3DP94_9RHOB</name>
<dbReference type="GO" id="GO:0016491">
    <property type="term" value="F:oxidoreductase activity"/>
    <property type="evidence" value="ECO:0007669"/>
    <property type="project" value="UniProtKB-KW"/>
</dbReference>
<dbReference type="PANTHER" id="PTHR43639:SF1">
    <property type="entry name" value="SHORT-CHAIN DEHYDROGENASE_REDUCTASE FAMILY PROTEIN"/>
    <property type="match status" value="1"/>
</dbReference>